<evidence type="ECO:0000313" key="3">
    <source>
        <dbReference type="Proteomes" id="UP001501169"/>
    </source>
</evidence>
<dbReference type="RefSeq" id="WP_226766399.1">
    <property type="nucleotide sequence ID" value="NZ_BAAAEO010000002.1"/>
</dbReference>
<reference evidence="2 3" key="1">
    <citation type="journal article" date="2019" name="Int. J. Syst. Evol. Microbiol.">
        <title>The Global Catalogue of Microorganisms (GCM) 10K type strain sequencing project: providing services to taxonomists for standard genome sequencing and annotation.</title>
        <authorList>
            <consortium name="The Broad Institute Genomics Platform"/>
            <consortium name="The Broad Institute Genome Sequencing Center for Infectious Disease"/>
            <person name="Wu L."/>
            <person name="Ma J."/>
        </authorList>
    </citation>
    <scope>NUCLEOTIDE SEQUENCE [LARGE SCALE GENOMIC DNA]</scope>
    <source>
        <strain evidence="2 3">JCM 14331</strain>
    </source>
</reference>
<evidence type="ECO:0000259" key="1">
    <source>
        <dbReference type="Pfam" id="PF13474"/>
    </source>
</evidence>
<proteinExistence type="predicted"/>
<dbReference type="Proteomes" id="UP001501169">
    <property type="component" value="Unassembled WGS sequence"/>
</dbReference>
<sequence length="144" mass="16493">MNQVKQAQQISDLLNSWLRAVRAKDVAAITSIYHNDIVAFDAIGQLQFKGLADYRAHWQRCMEFCSGESFFEMHQLQIQAAEQLAFTHFLTHCGGTNDKGELQKCWMRATQCWQHGSNGWQVVHEHYSMPFDMQTGAILSDLTP</sequence>
<organism evidence="2 3">
    <name type="scientific">Rheinheimera aquimaris</name>
    <dbReference type="NCBI Taxonomy" id="412437"/>
    <lineage>
        <taxon>Bacteria</taxon>
        <taxon>Pseudomonadati</taxon>
        <taxon>Pseudomonadota</taxon>
        <taxon>Gammaproteobacteria</taxon>
        <taxon>Chromatiales</taxon>
        <taxon>Chromatiaceae</taxon>
        <taxon>Rheinheimera</taxon>
    </lineage>
</organism>
<evidence type="ECO:0000313" key="2">
    <source>
        <dbReference type="EMBL" id="GAA0547800.1"/>
    </source>
</evidence>
<comment type="caution">
    <text evidence="2">The sequence shown here is derived from an EMBL/GenBank/DDBJ whole genome shotgun (WGS) entry which is preliminary data.</text>
</comment>
<dbReference type="Pfam" id="PF13474">
    <property type="entry name" value="SnoaL_3"/>
    <property type="match status" value="1"/>
</dbReference>
<dbReference type="SUPFAM" id="SSF54427">
    <property type="entry name" value="NTF2-like"/>
    <property type="match status" value="1"/>
</dbReference>
<protein>
    <submittedName>
        <fullName evidence="2">Nuclear transport factor 2 family protein</fullName>
    </submittedName>
</protein>
<dbReference type="InterPro" id="IPR037401">
    <property type="entry name" value="SnoaL-like"/>
</dbReference>
<accession>A0ABN1DMZ9</accession>
<dbReference type="EMBL" id="BAAAEO010000002">
    <property type="protein sequence ID" value="GAA0547800.1"/>
    <property type="molecule type" value="Genomic_DNA"/>
</dbReference>
<feature type="domain" description="SnoaL-like" evidence="1">
    <location>
        <begin position="10"/>
        <end position="131"/>
    </location>
</feature>
<gene>
    <name evidence="2" type="ORF">GCM10009098_14240</name>
</gene>
<dbReference type="InterPro" id="IPR032710">
    <property type="entry name" value="NTF2-like_dom_sf"/>
</dbReference>
<name>A0ABN1DMZ9_9GAMM</name>
<dbReference type="Gene3D" id="3.10.450.50">
    <property type="match status" value="1"/>
</dbReference>
<keyword evidence="3" id="KW-1185">Reference proteome</keyword>